<organism evidence="10 11">
    <name type="scientific">Hibiscus sabdariffa</name>
    <name type="common">roselle</name>
    <dbReference type="NCBI Taxonomy" id="183260"/>
    <lineage>
        <taxon>Eukaryota</taxon>
        <taxon>Viridiplantae</taxon>
        <taxon>Streptophyta</taxon>
        <taxon>Embryophyta</taxon>
        <taxon>Tracheophyta</taxon>
        <taxon>Spermatophyta</taxon>
        <taxon>Magnoliopsida</taxon>
        <taxon>eudicotyledons</taxon>
        <taxon>Gunneridae</taxon>
        <taxon>Pentapetalae</taxon>
        <taxon>rosids</taxon>
        <taxon>malvids</taxon>
        <taxon>Malvales</taxon>
        <taxon>Malvaceae</taxon>
        <taxon>Malvoideae</taxon>
        <taxon>Hibiscus</taxon>
    </lineage>
</organism>
<evidence type="ECO:0000256" key="1">
    <source>
        <dbReference type="ARBA" id="ARBA00006420"/>
    </source>
</evidence>
<keyword evidence="4" id="KW-0378">Hydrolase</keyword>
<dbReference type="SMART" id="SM00490">
    <property type="entry name" value="HELICc"/>
    <property type="match status" value="1"/>
</dbReference>
<dbReference type="EMBL" id="JBBPBN010000152">
    <property type="protein sequence ID" value="KAK8975123.1"/>
    <property type="molecule type" value="Genomic_DNA"/>
</dbReference>
<evidence type="ECO:0000313" key="11">
    <source>
        <dbReference type="Proteomes" id="UP001396334"/>
    </source>
</evidence>
<protein>
    <recommendedName>
        <fullName evidence="2">RNA helicase</fullName>
        <ecNumber evidence="2">3.6.4.13</ecNumber>
    </recommendedName>
</protein>
<keyword evidence="5" id="KW-0547">Nucleotide-binding</keyword>
<feature type="domain" description="Helicase ATP-binding" evidence="9">
    <location>
        <begin position="200"/>
        <end position="362"/>
    </location>
</feature>
<evidence type="ECO:0000313" key="10">
    <source>
        <dbReference type="EMBL" id="KAK8975123.1"/>
    </source>
</evidence>
<dbReference type="SMART" id="SM00487">
    <property type="entry name" value="DEXDc"/>
    <property type="match status" value="1"/>
</dbReference>
<evidence type="ECO:0000256" key="4">
    <source>
        <dbReference type="ARBA" id="ARBA00022801"/>
    </source>
</evidence>
<reference evidence="10 11" key="1">
    <citation type="journal article" date="2024" name="G3 (Bethesda)">
        <title>Genome assembly of Hibiscus sabdariffa L. provides insights into metabolisms of medicinal natural products.</title>
        <authorList>
            <person name="Kim T."/>
        </authorList>
    </citation>
    <scope>NUCLEOTIDE SEQUENCE [LARGE SCALE GENOMIC DNA]</scope>
    <source>
        <strain evidence="10">TK-2024</strain>
        <tissue evidence="10">Old leaves</tissue>
    </source>
</reference>
<accession>A0ABR2NGF2</accession>
<proteinExistence type="inferred from homology"/>
<dbReference type="InterPro" id="IPR027417">
    <property type="entry name" value="P-loop_NTPase"/>
</dbReference>
<sequence length="542" mass="60135">MASIASAVLTKTLTFSSPESLTKPLQIPRFLSLNQRRRVPRGRIQQKTAVKASSSSSSPGLYSSKQFELTAQNVDLVLEDVRPYLISDGGNVDVLSVEDGVISLKLLGACESCPSSTTTMKMGIERVLKEKFGDVVKEIRQVYDDEVKETTVEAVNRHLDILRPAIKNYGGIVEVLSINGGECVVNYTEYCQPFEKEEFLQVLKANQILILVSEAGSGKTNQIPQFVLEAVDTENPGKRRKLMIACTRPQRVAARRVAEEMSVTIGEEVGCSIHFSSARNVLKYLTDVMLLREVMTDPLLERYKVIILCDAHERTLAQDVLFGLLKKVLRNRPDLKLVVMSAPLEAFKLQSYFNGAPLMKVPSRLHPVEIFYTQEPERDYLEAVIRTVVQIHMCEPPGDILVFLIGEEEIENACRRIRKEVGNMGDQVGPVKVVPLYSTLPPAMQQKIFEPAPPPVKENGPTGRKIVVSTNIAETSLSINGIVYVIDPGFSEQKVYNPQVRVESLLVCPISKASAHQRLSSPAVLSGFHAPVGMHHRTLSKC</sequence>
<dbReference type="Gene3D" id="3.30.300.130">
    <property type="entry name" value="Fe-S cluster assembly (FSCA)"/>
    <property type="match status" value="1"/>
</dbReference>
<evidence type="ECO:0000256" key="5">
    <source>
        <dbReference type="ARBA" id="ARBA00022806"/>
    </source>
</evidence>
<dbReference type="PROSITE" id="PS51192">
    <property type="entry name" value="HELICASE_ATP_BIND_1"/>
    <property type="match status" value="1"/>
</dbReference>
<keyword evidence="3" id="KW-0507">mRNA processing</keyword>
<evidence type="ECO:0000256" key="6">
    <source>
        <dbReference type="ARBA" id="ARBA00023187"/>
    </source>
</evidence>
<evidence type="ECO:0000256" key="8">
    <source>
        <dbReference type="SAM" id="MobiDB-lite"/>
    </source>
</evidence>
<dbReference type="EC" id="3.6.4.13" evidence="2"/>
<comment type="similarity">
    <text evidence="1">Belongs to the NifU family.</text>
</comment>
<dbReference type="PANTHER" id="PTHR18934:SF109">
    <property type="entry name" value="ATP-DEPENDENT RNA HELICASE DHX15 HOMOLOG"/>
    <property type="match status" value="1"/>
</dbReference>
<dbReference type="InterPro" id="IPR001075">
    <property type="entry name" value="NIF_FeS_clus_asmbl_NifU_C"/>
</dbReference>
<dbReference type="InterPro" id="IPR001650">
    <property type="entry name" value="Helicase_C-like"/>
</dbReference>
<name>A0ABR2NGF2_9ROSI</name>
<dbReference type="Pfam" id="PF01106">
    <property type="entry name" value="NifU"/>
    <property type="match status" value="1"/>
</dbReference>
<dbReference type="CDD" id="cd18791">
    <property type="entry name" value="SF2_C_RHA"/>
    <property type="match status" value="1"/>
</dbReference>
<keyword evidence="5" id="KW-0347">Helicase</keyword>
<dbReference type="SUPFAM" id="SSF117916">
    <property type="entry name" value="Fe-S cluster assembly (FSCA) domain-like"/>
    <property type="match status" value="1"/>
</dbReference>
<keyword evidence="6" id="KW-0508">mRNA splicing</keyword>
<dbReference type="SUPFAM" id="SSF52540">
    <property type="entry name" value="P-loop containing nucleoside triphosphate hydrolases"/>
    <property type="match status" value="1"/>
</dbReference>
<feature type="region of interest" description="Disordered" evidence="8">
    <location>
        <begin position="42"/>
        <end position="62"/>
    </location>
</feature>
<dbReference type="Gene3D" id="3.40.50.300">
    <property type="entry name" value="P-loop containing nucleotide triphosphate hydrolases"/>
    <property type="match status" value="2"/>
</dbReference>
<evidence type="ECO:0000259" key="9">
    <source>
        <dbReference type="PROSITE" id="PS51192"/>
    </source>
</evidence>
<keyword evidence="11" id="KW-1185">Reference proteome</keyword>
<comment type="catalytic activity">
    <reaction evidence="7">
        <text>ATP + H2O = ADP + phosphate + H(+)</text>
        <dbReference type="Rhea" id="RHEA:13065"/>
        <dbReference type="ChEBI" id="CHEBI:15377"/>
        <dbReference type="ChEBI" id="CHEBI:15378"/>
        <dbReference type="ChEBI" id="CHEBI:30616"/>
        <dbReference type="ChEBI" id="CHEBI:43474"/>
        <dbReference type="ChEBI" id="CHEBI:456216"/>
        <dbReference type="EC" id="3.6.4.13"/>
    </reaction>
</comment>
<comment type="caution">
    <text evidence="10">The sequence shown here is derived from an EMBL/GenBank/DDBJ whole genome shotgun (WGS) entry which is preliminary data.</text>
</comment>
<dbReference type="Proteomes" id="UP001396334">
    <property type="component" value="Unassembled WGS sequence"/>
</dbReference>
<evidence type="ECO:0000256" key="3">
    <source>
        <dbReference type="ARBA" id="ARBA00022664"/>
    </source>
</evidence>
<dbReference type="InterPro" id="IPR034904">
    <property type="entry name" value="FSCA_dom_sf"/>
</dbReference>
<evidence type="ECO:0000256" key="2">
    <source>
        <dbReference type="ARBA" id="ARBA00012552"/>
    </source>
</evidence>
<feature type="compositionally biased region" description="Low complexity" evidence="8">
    <location>
        <begin position="53"/>
        <end position="62"/>
    </location>
</feature>
<keyword evidence="5" id="KW-0067">ATP-binding</keyword>
<dbReference type="InterPro" id="IPR014001">
    <property type="entry name" value="Helicase_ATP-bd"/>
</dbReference>
<gene>
    <name evidence="10" type="ORF">V6N11_058173</name>
</gene>
<dbReference type="PANTHER" id="PTHR18934">
    <property type="entry name" value="ATP-DEPENDENT RNA HELICASE"/>
    <property type="match status" value="1"/>
</dbReference>
<evidence type="ECO:0000256" key="7">
    <source>
        <dbReference type="ARBA" id="ARBA00047984"/>
    </source>
</evidence>